<feature type="non-terminal residue" evidence="1">
    <location>
        <position position="1"/>
    </location>
</feature>
<sequence>ATLSSAMEYKRLTDAASPGHDTARRTMHLRPLLLQVSYNDHSKCYRSCNPYLLIVSCPNDLLNWRKWLVICAQTCVNVALPNLLLLLSGDIETNPGPDDCPQLASILQTVQRIEQGQSQLLTEIRDIREKQTYTDGLVQELSLRVTALEGEITSLKSPVQGAELPSSTVQFLTQQIQALKVSNDDANNRLRRNNLLFFGLRDSQSETWAQSEGMLVAFCARELDINIDPTNVERAHRLGKYAENRNRPIIMKLTHLKDKERILARGHKLKDTNFAIREYFSLDVRQARSKLIQFAKTQNTPFRLRFDKLIIGNSCYAYDIASGDVKITNR</sequence>
<reference evidence="1" key="1">
    <citation type="journal article" date="2018" name="PLoS Negl. Trop. Dis.">
        <title>Sialome diversity of ticks revealed by RNAseq of single tick salivary glands.</title>
        <authorList>
            <person name="Perner J."/>
            <person name="Kropackova S."/>
            <person name="Kopacek P."/>
            <person name="Ribeiro J.M."/>
        </authorList>
    </citation>
    <scope>NUCLEOTIDE SEQUENCE</scope>
    <source>
        <strain evidence="1">Siblings of single egg batch collected in Ceske Budejovice</strain>
        <tissue evidence="1">Salivary glands</tissue>
    </source>
</reference>
<accession>A0A147BM05</accession>
<dbReference type="PANTHER" id="PTHR37445:SF3">
    <property type="entry name" value="ZINC FINGER PHD-TYPE DOMAIN-CONTAINING PROTEIN"/>
    <property type="match status" value="1"/>
</dbReference>
<dbReference type="PANTHER" id="PTHR37445">
    <property type="entry name" value="PROTEIN CBG24663"/>
    <property type="match status" value="1"/>
</dbReference>
<name>A0A147BM05_IXORI</name>
<dbReference type="EMBL" id="GEGO01003902">
    <property type="protein sequence ID" value="JAR91502.1"/>
    <property type="molecule type" value="Transcribed_RNA"/>
</dbReference>
<proteinExistence type="predicted"/>
<dbReference type="AlphaFoldDB" id="A0A147BM05"/>
<protein>
    <submittedName>
        <fullName evidence="1">Putative tick transposon</fullName>
    </submittedName>
</protein>
<organism evidence="1">
    <name type="scientific">Ixodes ricinus</name>
    <name type="common">Common tick</name>
    <name type="synonym">Acarus ricinus</name>
    <dbReference type="NCBI Taxonomy" id="34613"/>
    <lineage>
        <taxon>Eukaryota</taxon>
        <taxon>Metazoa</taxon>
        <taxon>Ecdysozoa</taxon>
        <taxon>Arthropoda</taxon>
        <taxon>Chelicerata</taxon>
        <taxon>Arachnida</taxon>
        <taxon>Acari</taxon>
        <taxon>Parasitiformes</taxon>
        <taxon>Ixodida</taxon>
        <taxon>Ixodoidea</taxon>
        <taxon>Ixodidae</taxon>
        <taxon>Ixodinae</taxon>
        <taxon>Ixodes</taxon>
    </lineage>
</organism>
<evidence type="ECO:0000313" key="1">
    <source>
        <dbReference type="EMBL" id="JAR91502.1"/>
    </source>
</evidence>
<dbReference type="Gene3D" id="3.30.70.1820">
    <property type="entry name" value="L1 transposable element, RRM domain"/>
    <property type="match status" value="1"/>
</dbReference>